<feature type="compositionally biased region" description="Polar residues" evidence="1">
    <location>
        <begin position="130"/>
        <end position="157"/>
    </location>
</feature>
<proteinExistence type="predicted"/>
<dbReference type="AlphaFoldDB" id="D8TTL5"/>
<name>D8TTL5_VOLCA</name>
<feature type="compositionally biased region" description="Pro residues" evidence="1">
    <location>
        <begin position="496"/>
        <end position="510"/>
    </location>
</feature>
<feature type="region of interest" description="Disordered" evidence="1">
    <location>
        <begin position="334"/>
        <end position="387"/>
    </location>
</feature>
<dbReference type="KEGG" id="vcn:VOLCADRAFT_90149"/>
<evidence type="ECO:0000313" key="3">
    <source>
        <dbReference type="Proteomes" id="UP000001058"/>
    </source>
</evidence>
<organism evidence="3">
    <name type="scientific">Volvox carteri f. nagariensis</name>
    <dbReference type="NCBI Taxonomy" id="3068"/>
    <lineage>
        <taxon>Eukaryota</taxon>
        <taxon>Viridiplantae</taxon>
        <taxon>Chlorophyta</taxon>
        <taxon>core chlorophytes</taxon>
        <taxon>Chlorophyceae</taxon>
        <taxon>CS clade</taxon>
        <taxon>Chlamydomonadales</taxon>
        <taxon>Volvocaceae</taxon>
        <taxon>Volvox</taxon>
    </lineage>
</organism>
<feature type="region of interest" description="Disordered" evidence="1">
    <location>
        <begin position="530"/>
        <end position="554"/>
    </location>
</feature>
<gene>
    <name evidence="2" type="ORF">VOLCADRAFT_90149</name>
</gene>
<evidence type="ECO:0000313" key="2">
    <source>
        <dbReference type="EMBL" id="EFJ49220.1"/>
    </source>
</evidence>
<feature type="compositionally biased region" description="Pro residues" evidence="1">
    <location>
        <begin position="356"/>
        <end position="366"/>
    </location>
</feature>
<dbReference type="GeneID" id="9618839"/>
<sequence>MNWLVTDATRGRAKPIFTNRLCLLATASDLHRQAHLPPGYHSGPPRPDMEPEPYVTLLVQSGRTTRDQRAGGGVSSCQPPGADVDVDNDDSGNSRRLLEFEEEEEEGRDHRTVRLTSGKSERNEAVHDGGSTTPVSTSFHLTNTNTSWRSDGSSRSGTALPVASASASSLSLWPANSDLVSSEPRHQCRNGDSGPDKDDGVGDSRGGSRDIATHAPSADTAAAVAAVLAAFVRCEDSCQNARDPRAVDENNLDVGEYDVYMYDALLERLATAAPHLTSLPRGSWRDLDAVSGALLADLNAAAAAAATAVDTSGSGASNTHTRFVGSTTAEAAYGSQARQLPTPPATPAQAISPSQQPSPVPSPVPSPLLQQHHQHQQQQQDQQQQQPLSVADLARQVQGLQELLAGLPAGSASCLSSSSWKELPQLNLQHGLPLAVTLDGTAAEAEMAAPSPRHTVQPDSALGGYAATTTALSMFAPTSSAGSPHGTVGHTSRVPLSPPPAAAAAAAPPPLQLSLPSPRLGALFDRVSPSPSAPWRHCDGPAPAAAPLGVSGQEAPWPLPGAPASRRSAALANIPNTPSSASSYSFPLSSGNCYSCGGQPLLVRVGSLEPPRDRGAARGQAYIQNWRANQHESNESRWVRRLLAPDIAADPFAEIWQGTSPVHAVASWAAAAAAAGAAASAAAVAASPTAAAAAAAASTPRSSTLGVCAGWDGGDSDGAAAIPGPWCTSRRRAQYQERLVDSAVEAVGALFAVHGAPLGLTKLAPYTYGLDSRRLRLKMLPDGRLAVRCGSGWEELTRALAKLPLPRDSAARGTPPNASKATTAAMVPPPPPPVAASASGTFSAPCRS</sequence>
<dbReference type="Proteomes" id="UP000001058">
    <property type="component" value="Unassembled WGS sequence"/>
</dbReference>
<accession>D8TTL5</accession>
<feature type="compositionally biased region" description="Basic and acidic residues" evidence="1">
    <location>
        <begin position="194"/>
        <end position="212"/>
    </location>
</feature>
<dbReference type="OrthoDB" id="552055at2759"/>
<feature type="region of interest" description="Disordered" evidence="1">
    <location>
        <begin position="476"/>
        <end position="510"/>
    </location>
</feature>
<keyword evidence="3" id="KW-1185">Reference proteome</keyword>
<dbReference type="EMBL" id="GL378336">
    <property type="protein sequence ID" value="EFJ49220.1"/>
    <property type="molecule type" value="Genomic_DNA"/>
</dbReference>
<dbReference type="RefSeq" id="XP_002949668.1">
    <property type="nucleotide sequence ID" value="XM_002949622.1"/>
</dbReference>
<feature type="region of interest" description="Disordered" evidence="1">
    <location>
        <begin position="177"/>
        <end position="213"/>
    </location>
</feature>
<feature type="compositionally biased region" description="Low complexity" evidence="1">
    <location>
        <begin position="367"/>
        <end position="386"/>
    </location>
</feature>
<dbReference type="InParanoid" id="D8TTL5"/>
<protein>
    <recommendedName>
        <fullName evidence="4">GAR domain-containing protein</fullName>
    </recommendedName>
</protein>
<evidence type="ECO:0008006" key="4">
    <source>
        <dbReference type="Google" id="ProtNLM"/>
    </source>
</evidence>
<feature type="region of interest" description="Disordered" evidence="1">
    <location>
        <begin position="64"/>
        <end position="160"/>
    </location>
</feature>
<feature type="region of interest" description="Disordered" evidence="1">
    <location>
        <begin position="806"/>
        <end position="848"/>
    </location>
</feature>
<evidence type="ECO:0000256" key="1">
    <source>
        <dbReference type="SAM" id="MobiDB-lite"/>
    </source>
</evidence>
<reference evidence="2 3" key="1">
    <citation type="journal article" date="2010" name="Science">
        <title>Genomic analysis of organismal complexity in the multicellular green alga Volvox carteri.</title>
        <authorList>
            <person name="Prochnik S.E."/>
            <person name="Umen J."/>
            <person name="Nedelcu A.M."/>
            <person name="Hallmann A."/>
            <person name="Miller S.M."/>
            <person name="Nishii I."/>
            <person name="Ferris P."/>
            <person name="Kuo A."/>
            <person name="Mitros T."/>
            <person name="Fritz-Laylin L.K."/>
            <person name="Hellsten U."/>
            <person name="Chapman J."/>
            <person name="Simakov O."/>
            <person name="Rensing S.A."/>
            <person name="Terry A."/>
            <person name="Pangilinan J."/>
            <person name="Kapitonov V."/>
            <person name="Jurka J."/>
            <person name="Salamov A."/>
            <person name="Shapiro H."/>
            <person name="Schmutz J."/>
            <person name="Grimwood J."/>
            <person name="Lindquist E."/>
            <person name="Lucas S."/>
            <person name="Grigoriev I.V."/>
            <person name="Schmitt R."/>
            <person name="Kirk D."/>
            <person name="Rokhsar D.S."/>
        </authorList>
    </citation>
    <scope>NUCLEOTIDE SEQUENCE [LARGE SCALE GENOMIC DNA]</scope>
    <source>
        <strain evidence="3">f. Nagariensis / Eve</strain>
    </source>
</reference>